<comment type="caution">
    <text evidence="11">The sequence shown here is derived from an EMBL/GenBank/DDBJ whole genome shotgun (WGS) entry which is preliminary data.</text>
</comment>
<evidence type="ECO:0000256" key="7">
    <source>
        <dbReference type="ARBA" id="ARBA00023136"/>
    </source>
</evidence>
<dbReference type="InterPro" id="IPR036640">
    <property type="entry name" value="ABC1_TM_sf"/>
</dbReference>
<dbReference type="GO" id="GO:0005886">
    <property type="term" value="C:plasma membrane"/>
    <property type="evidence" value="ECO:0007669"/>
    <property type="project" value="UniProtKB-SubCell"/>
</dbReference>
<keyword evidence="7 8" id="KW-0472">Membrane</keyword>
<feature type="transmembrane region" description="Helical" evidence="8">
    <location>
        <begin position="229"/>
        <end position="248"/>
    </location>
</feature>
<dbReference type="Pfam" id="PF00005">
    <property type="entry name" value="ABC_tran"/>
    <property type="match status" value="1"/>
</dbReference>
<dbReference type="AlphaFoldDB" id="A0A4Y8Q8M9"/>
<evidence type="ECO:0000256" key="1">
    <source>
        <dbReference type="ARBA" id="ARBA00004651"/>
    </source>
</evidence>
<keyword evidence="4" id="KW-0547">Nucleotide-binding</keyword>
<dbReference type="InterPro" id="IPR017871">
    <property type="entry name" value="ABC_transporter-like_CS"/>
</dbReference>
<keyword evidence="12" id="KW-1185">Reference proteome</keyword>
<evidence type="ECO:0000256" key="8">
    <source>
        <dbReference type="SAM" id="Phobius"/>
    </source>
</evidence>
<evidence type="ECO:0000256" key="4">
    <source>
        <dbReference type="ARBA" id="ARBA00022741"/>
    </source>
</evidence>
<dbReference type="InterPro" id="IPR003439">
    <property type="entry name" value="ABC_transporter-like_ATP-bd"/>
</dbReference>
<evidence type="ECO:0000259" key="9">
    <source>
        <dbReference type="PROSITE" id="PS50893"/>
    </source>
</evidence>
<dbReference type="PANTHER" id="PTHR24221">
    <property type="entry name" value="ATP-BINDING CASSETTE SUB-FAMILY B"/>
    <property type="match status" value="1"/>
</dbReference>
<evidence type="ECO:0000313" key="11">
    <source>
        <dbReference type="EMBL" id="TFE90931.1"/>
    </source>
</evidence>
<dbReference type="Pfam" id="PF00664">
    <property type="entry name" value="ABC_membrane"/>
    <property type="match status" value="1"/>
</dbReference>
<evidence type="ECO:0000256" key="5">
    <source>
        <dbReference type="ARBA" id="ARBA00022840"/>
    </source>
</evidence>
<dbReference type="Gene3D" id="3.40.50.300">
    <property type="entry name" value="P-loop containing nucleotide triphosphate hydrolases"/>
    <property type="match status" value="1"/>
</dbReference>
<evidence type="ECO:0000313" key="12">
    <source>
        <dbReference type="Proteomes" id="UP000298246"/>
    </source>
</evidence>
<keyword evidence="2" id="KW-0813">Transport</keyword>
<dbReference type="SUPFAM" id="SSF90123">
    <property type="entry name" value="ABC transporter transmembrane region"/>
    <property type="match status" value="1"/>
</dbReference>
<feature type="transmembrane region" description="Helical" evidence="8">
    <location>
        <begin position="151"/>
        <end position="170"/>
    </location>
</feature>
<reference evidence="11 12" key="1">
    <citation type="submission" date="2017-03" db="EMBL/GenBank/DDBJ databases">
        <title>Isolation of Levoglucosan Utilizing Bacteria.</title>
        <authorList>
            <person name="Arya A.S."/>
        </authorList>
    </citation>
    <scope>NUCLEOTIDE SEQUENCE [LARGE SCALE GENOMIC DNA]</scope>
    <source>
        <strain evidence="11 12">MEC069</strain>
    </source>
</reference>
<dbReference type="GO" id="GO:0016887">
    <property type="term" value="F:ATP hydrolysis activity"/>
    <property type="evidence" value="ECO:0007669"/>
    <property type="project" value="InterPro"/>
</dbReference>
<dbReference type="InterPro" id="IPR003593">
    <property type="entry name" value="AAA+_ATPase"/>
</dbReference>
<dbReference type="InterPro" id="IPR039421">
    <property type="entry name" value="Type_1_exporter"/>
</dbReference>
<dbReference type="RefSeq" id="WP_134749837.1">
    <property type="nucleotide sequence ID" value="NZ_MYFO02000007.1"/>
</dbReference>
<dbReference type="PROSITE" id="PS50893">
    <property type="entry name" value="ABC_TRANSPORTER_2"/>
    <property type="match status" value="1"/>
</dbReference>
<dbReference type="GO" id="GO:0034040">
    <property type="term" value="F:ATPase-coupled lipid transmembrane transporter activity"/>
    <property type="evidence" value="ECO:0007669"/>
    <property type="project" value="TreeGrafter"/>
</dbReference>
<dbReference type="PROSITE" id="PS00211">
    <property type="entry name" value="ABC_TRANSPORTER_1"/>
    <property type="match status" value="1"/>
</dbReference>
<name>A0A4Y8Q8M9_9BACL</name>
<evidence type="ECO:0000256" key="6">
    <source>
        <dbReference type="ARBA" id="ARBA00022989"/>
    </source>
</evidence>
<keyword evidence="5" id="KW-0067">ATP-binding</keyword>
<proteinExistence type="predicted"/>
<dbReference type="Gene3D" id="1.20.1560.10">
    <property type="entry name" value="ABC transporter type 1, transmembrane domain"/>
    <property type="match status" value="1"/>
</dbReference>
<dbReference type="GO" id="GO:0140359">
    <property type="term" value="F:ABC-type transporter activity"/>
    <property type="evidence" value="ECO:0007669"/>
    <property type="project" value="InterPro"/>
</dbReference>
<feature type="transmembrane region" description="Helical" evidence="8">
    <location>
        <begin position="254"/>
        <end position="272"/>
    </location>
</feature>
<sequence length="683" mass="76470">MHTGKRLFHYAALFKKPILLALLLLAGAVAAELAGPFVAKTVIDRNILGIELPWYAVQQATESEDAVAYQGGWYKRSDHFAPGEERGAELRILQSGRRFVLVPQAITFDGERSYADGQLTITYGDRTAVYPAKELSAGELYAFYKPEFKPLLLIAGMFFALTIIGAALTYGQRYLLQVAANRVIQRMRMDVYKHIQRLPIPYFDNQPAGSVVSRVTNDTEAVRDLYVQVLANFFTGVVYMAGILIALFVLDYRLALFTLPIVPILFAWVVLYRKYATRYNQEIRERVSQINGMLNEAIQGMPIIRAFRRQKETQREFDALNDEYTLYQNKMLSLNSITSHNLMNVIRNLFFFGLILLVGGGWMAGGAAAITIGALYAYIDYMNRMFQPMVGIVNQLSNMERAIVAADRVFTLLDEPGTDVADSRMERYRGDVTFEQVSFAYKEDEYVLRQISFEARHGETVALVGHTGSGKSSILNLLFRFYDANQGRVLIDGRDITGIPKQQLRSHMGIVLQDPFLFTGTIASNVSLNDPAISRAQVERALSDVGAAEMFRHLPRGIDEPVLEKGSTLSAGQRQLISFARALAFDPAVLILDEATASIDTETEAVIQEALDVLKKGRTTFIIAHRLSTIKNADLILVLDRGEIVERGAHDELMSRRGRYFQMYQLQQGLTQQSGTPAQSPSA</sequence>
<dbReference type="CDD" id="cd03254">
    <property type="entry name" value="ABCC_Glucan_exporter_like"/>
    <property type="match status" value="1"/>
</dbReference>
<dbReference type="EMBL" id="MYFO01000003">
    <property type="protein sequence ID" value="TFE90931.1"/>
    <property type="molecule type" value="Genomic_DNA"/>
</dbReference>
<protein>
    <submittedName>
        <fullName evidence="11">Multidrug ABC transporter permease</fullName>
    </submittedName>
</protein>
<keyword evidence="3 8" id="KW-0812">Transmembrane</keyword>
<dbReference type="PANTHER" id="PTHR24221:SF430">
    <property type="entry name" value="MULTIDRUG RESISTANCE ABC TRANSPORTER ATP-BINDING_PERMEASE PROTEIN YHEH-RELATED"/>
    <property type="match status" value="1"/>
</dbReference>
<feature type="transmembrane region" description="Helical" evidence="8">
    <location>
        <begin position="349"/>
        <end position="379"/>
    </location>
</feature>
<dbReference type="SMART" id="SM00382">
    <property type="entry name" value="AAA"/>
    <property type="match status" value="1"/>
</dbReference>
<organism evidence="11 12">
    <name type="scientific">Paenibacillus athensensis</name>
    <dbReference type="NCBI Taxonomy" id="1967502"/>
    <lineage>
        <taxon>Bacteria</taxon>
        <taxon>Bacillati</taxon>
        <taxon>Bacillota</taxon>
        <taxon>Bacilli</taxon>
        <taxon>Bacillales</taxon>
        <taxon>Paenibacillaceae</taxon>
        <taxon>Paenibacillus</taxon>
    </lineage>
</organism>
<dbReference type="SUPFAM" id="SSF52540">
    <property type="entry name" value="P-loop containing nucleoside triphosphate hydrolases"/>
    <property type="match status" value="1"/>
</dbReference>
<keyword evidence="6 8" id="KW-1133">Transmembrane helix</keyword>
<dbReference type="Proteomes" id="UP000298246">
    <property type="component" value="Unassembled WGS sequence"/>
</dbReference>
<dbReference type="CDD" id="cd18544">
    <property type="entry name" value="ABC_6TM_TmrA_like"/>
    <property type="match status" value="1"/>
</dbReference>
<dbReference type="OrthoDB" id="9770415at2"/>
<comment type="subcellular location">
    <subcellularLocation>
        <location evidence="1">Cell membrane</location>
        <topology evidence="1">Multi-pass membrane protein</topology>
    </subcellularLocation>
</comment>
<feature type="domain" description="ABC transmembrane type-1" evidence="10">
    <location>
        <begin position="19"/>
        <end position="401"/>
    </location>
</feature>
<dbReference type="InterPro" id="IPR027417">
    <property type="entry name" value="P-loop_NTPase"/>
</dbReference>
<evidence type="ECO:0000256" key="3">
    <source>
        <dbReference type="ARBA" id="ARBA00022692"/>
    </source>
</evidence>
<accession>A0A4Y8Q8M9</accession>
<feature type="domain" description="ABC transporter" evidence="9">
    <location>
        <begin position="432"/>
        <end position="666"/>
    </location>
</feature>
<evidence type="ECO:0000259" key="10">
    <source>
        <dbReference type="PROSITE" id="PS50929"/>
    </source>
</evidence>
<dbReference type="GO" id="GO:0005524">
    <property type="term" value="F:ATP binding"/>
    <property type="evidence" value="ECO:0007669"/>
    <property type="project" value="UniProtKB-KW"/>
</dbReference>
<gene>
    <name evidence="11" type="ORF">B5M42_03655</name>
</gene>
<dbReference type="PROSITE" id="PS50929">
    <property type="entry name" value="ABC_TM1F"/>
    <property type="match status" value="1"/>
</dbReference>
<dbReference type="FunFam" id="3.40.50.300:FF:000287">
    <property type="entry name" value="Multidrug ABC transporter ATP-binding protein"/>
    <property type="match status" value="1"/>
</dbReference>
<dbReference type="InterPro" id="IPR011527">
    <property type="entry name" value="ABC1_TM_dom"/>
</dbReference>
<evidence type="ECO:0000256" key="2">
    <source>
        <dbReference type="ARBA" id="ARBA00022448"/>
    </source>
</evidence>